<dbReference type="EMBL" id="ADOS01001496">
    <property type="status" value="NOT_ANNOTATED_CDS"/>
    <property type="molecule type" value="Genomic_DNA"/>
</dbReference>
<dbReference type="InParanoid" id="K3XCJ0"/>
<organism evidence="1 2">
    <name type="scientific">Globisporangium ultimum (strain ATCC 200006 / CBS 805.95 / DAOM BR144)</name>
    <name type="common">Pythium ultimum</name>
    <dbReference type="NCBI Taxonomy" id="431595"/>
    <lineage>
        <taxon>Eukaryota</taxon>
        <taxon>Sar</taxon>
        <taxon>Stramenopiles</taxon>
        <taxon>Oomycota</taxon>
        <taxon>Peronosporomycetes</taxon>
        <taxon>Pythiales</taxon>
        <taxon>Pythiaceae</taxon>
        <taxon>Globisporangium</taxon>
    </lineage>
</organism>
<reference evidence="1" key="3">
    <citation type="submission" date="2015-02" db="UniProtKB">
        <authorList>
            <consortium name="EnsemblProtists"/>
        </authorList>
    </citation>
    <scope>IDENTIFICATION</scope>
    <source>
        <strain evidence="1">DAOM BR144</strain>
    </source>
</reference>
<name>K3XCJ0_GLOUD</name>
<reference evidence="2" key="2">
    <citation type="submission" date="2010-04" db="EMBL/GenBank/DDBJ databases">
        <authorList>
            <person name="Buell R."/>
            <person name="Hamilton J."/>
            <person name="Hostetler J."/>
        </authorList>
    </citation>
    <scope>NUCLEOTIDE SEQUENCE [LARGE SCALE GENOMIC DNA]</scope>
    <source>
        <strain evidence="2">DAOM:BR144</strain>
    </source>
</reference>
<evidence type="ECO:0000313" key="2">
    <source>
        <dbReference type="Proteomes" id="UP000019132"/>
    </source>
</evidence>
<sequence length="151" mass="18105">MSADIRSSSQLLGNLYFGWKLHTIKAKMNRNRTGPQWSLHRQAEMKEYYIDLFFQWRYFNSMGKPKTFAPPSLCHSWNQFVDSFNSNPRAWIARLENKRERFFMNSTIGIKMQIHLMCAERNYQCVVLEEQDCPMCYNYTKKMSSDLRYSP</sequence>
<dbReference type="AlphaFoldDB" id="K3XCJ0"/>
<evidence type="ECO:0000313" key="1">
    <source>
        <dbReference type="EnsemblProtists" id="PYU1_T014939"/>
    </source>
</evidence>
<reference evidence="2" key="1">
    <citation type="journal article" date="2010" name="Genome Biol.">
        <title>Genome sequence of the necrotrophic plant pathogen Pythium ultimum reveals original pathogenicity mechanisms and effector repertoire.</title>
        <authorList>
            <person name="Levesque C.A."/>
            <person name="Brouwer H."/>
            <person name="Cano L."/>
            <person name="Hamilton J.P."/>
            <person name="Holt C."/>
            <person name="Huitema E."/>
            <person name="Raffaele S."/>
            <person name="Robideau G.P."/>
            <person name="Thines M."/>
            <person name="Win J."/>
            <person name="Zerillo M.M."/>
            <person name="Beakes G.W."/>
            <person name="Boore J.L."/>
            <person name="Busam D."/>
            <person name="Dumas B."/>
            <person name="Ferriera S."/>
            <person name="Fuerstenberg S.I."/>
            <person name="Gachon C.M."/>
            <person name="Gaulin E."/>
            <person name="Govers F."/>
            <person name="Grenville-Briggs L."/>
            <person name="Horner N."/>
            <person name="Hostetler J."/>
            <person name="Jiang R.H."/>
            <person name="Johnson J."/>
            <person name="Krajaejun T."/>
            <person name="Lin H."/>
            <person name="Meijer H.J."/>
            <person name="Moore B."/>
            <person name="Morris P."/>
            <person name="Phuntmart V."/>
            <person name="Puiu D."/>
            <person name="Shetty J."/>
            <person name="Stajich J.E."/>
            <person name="Tripathy S."/>
            <person name="Wawra S."/>
            <person name="van West P."/>
            <person name="Whitty B.R."/>
            <person name="Coutinho P.M."/>
            <person name="Henrissat B."/>
            <person name="Martin F."/>
            <person name="Thomas P.D."/>
            <person name="Tyler B.M."/>
            <person name="De Vries R.P."/>
            <person name="Kamoun S."/>
            <person name="Yandell M."/>
            <person name="Tisserat N."/>
            <person name="Buell C.R."/>
        </authorList>
    </citation>
    <scope>NUCLEOTIDE SEQUENCE</scope>
    <source>
        <strain evidence="2">DAOM:BR144</strain>
    </source>
</reference>
<proteinExistence type="predicted"/>
<dbReference type="HOGENOM" id="CLU_1735125_0_0_1"/>
<dbReference type="Proteomes" id="UP000019132">
    <property type="component" value="Unassembled WGS sequence"/>
</dbReference>
<protein>
    <submittedName>
        <fullName evidence="1">Uncharacterized protein</fullName>
    </submittedName>
</protein>
<keyword evidence="2" id="KW-1185">Reference proteome</keyword>
<dbReference type="VEuPathDB" id="FungiDB:PYU1_G014908"/>
<accession>K3XCJ0</accession>
<dbReference type="EnsemblProtists" id="PYU1_T014939">
    <property type="protein sequence ID" value="PYU1_T014939"/>
    <property type="gene ID" value="PYU1_G014908"/>
</dbReference>
<dbReference type="eggNOG" id="ENOG502RWP8">
    <property type="taxonomic scope" value="Eukaryota"/>
</dbReference>